<evidence type="ECO:0000256" key="1">
    <source>
        <dbReference type="SAM" id="Phobius"/>
    </source>
</evidence>
<dbReference type="Pfam" id="PF13349">
    <property type="entry name" value="DUF4097"/>
    <property type="match status" value="1"/>
</dbReference>
<name>A0A926HL54_9FIRM</name>
<protein>
    <submittedName>
        <fullName evidence="3">DUF4097 family beta strand repeat protein</fullName>
    </submittedName>
</protein>
<sequence>MNPQKKKVGYFTLGIALLLTGVLILCRLIMDFDVIPYLPYAFPIVFIALGLEFLLTRIFAERMNPPRQVGASAIAIVLLVFYLLCVGGTYFVGYVAGENGWNIHRIVRSWDDRVNGHYVVQPPLVLKADAQKPLVVESSYGDIHVRESQDGEIIATPSIPVGREADMPEMILEEQADRYYLKVTPRDDGSIPPVDLDIVLPALPSVEIRSSYGDIDILDIGGNVAVDSAFGDVSIDVCQGTVSVRLANGDIEISEIKKDVTAENSFGDMELAGIGGSVKLTNQNGDITLAGIAGDIDASCSFGDIDYEHAARDLENATLSAKARFGSISADSLTDKVNRQTTSDSLDMTLGDGGKKVTLTTQNGSITID</sequence>
<feature type="domain" description="DUF4097" evidence="2">
    <location>
        <begin position="205"/>
        <end position="368"/>
    </location>
</feature>
<comment type="caution">
    <text evidence="3">The sequence shown here is derived from an EMBL/GenBank/DDBJ whole genome shotgun (WGS) entry which is preliminary data.</text>
</comment>
<evidence type="ECO:0000259" key="2">
    <source>
        <dbReference type="Pfam" id="PF13349"/>
    </source>
</evidence>
<dbReference type="AlphaFoldDB" id="A0A926HL54"/>
<keyword evidence="1" id="KW-0472">Membrane</keyword>
<organism evidence="3 4">
    <name type="scientific">Gehongia tenuis</name>
    <dbReference type="NCBI Taxonomy" id="2763655"/>
    <lineage>
        <taxon>Bacteria</taxon>
        <taxon>Bacillati</taxon>
        <taxon>Bacillota</taxon>
        <taxon>Clostridia</taxon>
        <taxon>Christensenellales</taxon>
        <taxon>Christensenellaceae</taxon>
        <taxon>Gehongia</taxon>
    </lineage>
</organism>
<evidence type="ECO:0000313" key="4">
    <source>
        <dbReference type="Proteomes" id="UP000623172"/>
    </source>
</evidence>
<feature type="transmembrane region" description="Helical" evidence="1">
    <location>
        <begin position="72"/>
        <end position="96"/>
    </location>
</feature>
<gene>
    <name evidence="3" type="ORF">H8696_07500</name>
</gene>
<accession>A0A926HL54</accession>
<dbReference type="RefSeq" id="WP_249316302.1">
    <property type="nucleotide sequence ID" value="NZ_JACRSR010000002.1"/>
</dbReference>
<feature type="transmembrane region" description="Helical" evidence="1">
    <location>
        <begin position="42"/>
        <end position="60"/>
    </location>
</feature>
<evidence type="ECO:0000313" key="3">
    <source>
        <dbReference type="EMBL" id="MBC8531692.1"/>
    </source>
</evidence>
<keyword evidence="1" id="KW-0812">Transmembrane</keyword>
<reference evidence="3" key="1">
    <citation type="submission" date="2020-08" db="EMBL/GenBank/DDBJ databases">
        <title>Genome public.</title>
        <authorList>
            <person name="Liu C."/>
            <person name="Sun Q."/>
        </authorList>
    </citation>
    <scope>NUCLEOTIDE SEQUENCE</scope>
    <source>
        <strain evidence="3">NSJ-53</strain>
    </source>
</reference>
<dbReference type="InterPro" id="IPR025164">
    <property type="entry name" value="Toastrack_DUF4097"/>
</dbReference>
<dbReference type="Proteomes" id="UP000623172">
    <property type="component" value="Unassembled WGS sequence"/>
</dbReference>
<proteinExistence type="predicted"/>
<keyword evidence="1" id="KW-1133">Transmembrane helix</keyword>
<feature type="transmembrane region" description="Helical" evidence="1">
    <location>
        <begin position="9"/>
        <end position="30"/>
    </location>
</feature>
<keyword evidence="4" id="KW-1185">Reference proteome</keyword>
<dbReference type="EMBL" id="JACRSR010000002">
    <property type="protein sequence ID" value="MBC8531692.1"/>
    <property type="molecule type" value="Genomic_DNA"/>
</dbReference>